<comment type="caution">
    <text evidence="5">The sequence shown here is derived from an EMBL/GenBank/DDBJ whole genome shotgun (WGS) entry which is preliminary data.</text>
</comment>
<protein>
    <submittedName>
        <fullName evidence="5">Methanesulfonate monooxygenase component, reductase</fullName>
    </submittedName>
</protein>
<comment type="cofactor">
    <cofactor evidence="1">
        <name>FAD</name>
        <dbReference type="ChEBI" id="CHEBI:57692"/>
    </cofactor>
</comment>
<dbReference type="GO" id="GO:0004497">
    <property type="term" value="F:monooxygenase activity"/>
    <property type="evidence" value="ECO:0007669"/>
    <property type="project" value="UniProtKB-KW"/>
</dbReference>
<reference evidence="5 6" key="1">
    <citation type="journal article" date="2011" name="J. Bacteriol.">
        <title>Genome sequence of Methyloversatilis universalis FAM5T, a methylotrophic representative of the order Rhodocyclales.</title>
        <authorList>
            <person name="Kittichotirat W."/>
            <person name="Good N.M."/>
            <person name="Hall R."/>
            <person name="Bringel F."/>
            <person name="Lajus A."/>
            <person name="Medigue C."/>
            <person name="Smalley N.E."/>
            <person name="Beck D."/>
            <person name="Bumgarner R."/>
            <person name="Vuilleumier S."/>
            <person name="Kalyuzhnaya M.G."/>
        </authorList>
    </citation>
    <scope>NUCLEOTIDE SEQUENCE [LARGE SCALE GENOMIC DNA]</scope>
    <source>
        <strain evidence="6">ATCC BAA-1314 / JCM 13912 / FAM5</strain>
    </source>
</reference>
<evidence type="ECO:0000259" key="4">
    <source>
        <dbReference type="PROSITE" id="PS51384"/>
    </source>
</evidence>
<keyword evidence="2" id="KW-0408">Iron</keyword>
<dbReference type="Gene3D" id="3.10.20.30">
    <property type="match status" value="1"/>
</dbReference>
<dbReference type="InterPro" id="IPR017938">
    <property type="entry name" value="Riboflavin_synthase-like_b-brl"/>
</dbReference>
<dbReference type="AlphaFoldDB" id="F5RBK5"/>
<dbReference type="PANTHER" id="PTHR47354">
    <property type="entry name" value="NADH OXIDOREDUCTASE HCR"/>
    <property type="match status" value="1"/>
</dbReference>
<keyword evidence="2" id="KW-0411">Iron-sulfur</keyword>
<dbReference type="PANTHER" id="PTHR47354:SF5">
    <property type="entry name" value="PROTEIN RFBI"/>
    <property type="match status" value="1"/>
</dbReference>
<evidence type="ECO:0000313" key="6">
    <source>
        <dbReference type="Proteomes" id="UP000005019"/>
    </source>
</evidence>
<dbReference type="OrthoDB" id="9806195at2"/>
<accession>F5RBK5</accession>
<sequence>MKIQVNARNRTHLFEASPGEKILHSGLARGIALPYECASGTCGTCKAKRVSGEIDDAWPDAPGRKSLKSADEFLMCQCVARTDVVAEVPAYVQMMDTGSCVPCAGAGRIASTEMLTHDVMLIDVDTDAPMEFDAGQFVLLGVDEVEGMRGWSMVNFDRHARRLRFVVRRKPDGVLSDWLFSGTSRFGTRVSLFGPLGHATFYPSLGRDLLCIAGGSGIAGVMSILSRAEQDDYFSRHSGDVFFGVRTARDVYFLEEFTRLRRACGQGLTVTVALSDEEPPSALVNDYPLIRFDRGFVHEVAKRHMAGRLGNVIAYLAGPPPAVDASIRMLLLSRVTADNIRYDKFS</sequence>
<dbReference type="Pfam" id="PF00111">
    <property type="entry name" value="Fer2"/>
    <property type="match status" value="1"/>
</dbReference>
<evidence type="ECO:0000259" key="3">
    <source>
        <dbReference type="PROSITE" id="PS51085"/>
    </source>
</evidence>
<evidence type="ECO:0000256" key="2">
    <source>
        <dbReference type="ARBA" id="ARBA00022714"/>
    </source>
</evidence>
<keyword evidence="5" id="KW-0503">Monooxygenase</keyword>
<keyword evidence="2" id="KW-0001">2Fe-2S</keyword>
<keyword evidence="2" id="KW-0479">Metal-binding</keyword>
<dbReference type="GO" id="GO:0051537">
    <property type="term" value="F:2 iron, 2 sulfur cluster binding"/>
    <property type="evidence" value="ECO:0007669"/>
    <property type="project" value="UniProtKB-KW"/>
</dbReference>
<dbReference type="InterPro" id="IPR036010">
    <property type="entry name" value="2Fe-2S_ferredoxin-like_sf"/>
</dbReference>
<feature type="domain" description="FAD-binding FR-type" evidence="4">
    <location>
        <begin position="102"/>
        <end position="202"/>
    </location>
</feature>
<dbReference type="SUPFAM" id="SSF54292">
    <property type="entry name" value="2Fe-2S ferredoxin-like"/>
    <property type="match status" value="1"/>
</dbReference>
<dbReference type="InterPro" id="IPR039261">
    <property type="entry name" value="FNR_nucleotide-bd"/>
</dbReference>
<dbReference type="InterPro" id="IPR012675">
    <property type="entry name" value="Beta-grasp_dom_sf"/>
</dbReference>
<dbReference type="Gene3D" id="2.40.30.10">
    <property type="entry name" value="Translation factors"/>
    <property type="match status" value="1"/>
</dbReference>
<dbReference type="Gene3D" id="3.40.50.80">
    <property type="entry name" value="Nucleotide-binding domain of ferredoxin-NADP reductase (FNR) module"/>
    <property type="match status" value="1"/>
</dbReference>
<keyword evidence="6" id="KW-1185">Reference proteome</keyword>
<dbReference type="eggNOG" id="COG1018">
    <property type="taxonomic scope" value="Bacteria"/>
</dbReference>
<dbReference type="Proteomes" id="UP000005019">
    <property type="component" value="Unassembled WGS sequence"/>
</dbReference>
<gene>
    <name evidence="5" type="ORF">METUNv1_01805</name>
</gene>
<dbReference type="Pfam" id="PF00175">
    <property type="entry name" value="NAD_binding_1"/>
    <property type="match status" value="1"/>
</dbReference>
<keyword evidence="5" id="KW-0560">Oxidoreductase</keyword>
<evidence type="ECO:0000256" key="1">
    <source>
        <dbReference type="ARBA" id="ARBA00001974"/>
    </source>
</evidence>
<organism evidence="5 6">
    <name type="scientific">Methyloversatilis universalis (strain ATCC BAA-1314 / DSM 25237 / JCM 13912 / CCUG 52030 / FAM5)</name>
    <dbReference type="NCBI Taxonomy" id="1000565"/>
    <lineage>
        <taxon>Bacteria</taxon>
        <taxon>Pseudomonadati</taxon>
        <taxon>Pseudomonadota</taxon>
        <taxon>Betaproteobacteria</taxon>
        <taxon>Nitrosomonadales</taxon>
        <taxon>Sterolibacteriaceae</taxon>
        <taxon>Methyloversatilis</taxon>
    </lineage>
</organism>
<dbReference type="InterPro" id="IPR001041">
    <property type="entry name" value="2Fe-2S_ferredoxin-type"/>
</dbReference>
<evidence type="ECO:0000313" key="5">
    <source>
        <dbReference type="EMBL" id="EGK72027.1"/>
    </source>
</evidence>
<name>F5RBK5_METUF</name>
<dbReference type="STRING" id="1000565.METUNv1_01805"/>
<dbReference type="InterPro" id="IPR006058">
    <property type="entry name" value="2Fe2S_fd_BS"/>
</dbReference>
<dbReference type="InterPro" id="IPR050415">
    <property type="entry name" value="MRET"/>
</dbReference>
<dbReference type="eggNOG" id="COG0633">
    <property type="taxonomic scope" value="Bacteria"/>
</dbReference>
<dbReference type="EMBL" id="AFHG01000044">
    <property type="protein sequence ID" value="EGK72027.1"/>
    <property type="molecule type" value="Genomic_DNA"/>
</dbReference>
<dbReference type="PRINTS" id="PR00410">
    <property type="entry name" value="PHEHYDRXLASE"/>
</dbReference>
<dbReference type="CDD" id="cd00207">
    <property type="entry name" value="fer2"/>
    <property type="match status" value="1"/>
</dbReference>
<dbReference type="RefSeq" id="WP_008060924.1">
    <property type="nucleotide sequence ID" value="NZ_AFHG01000044.1"/>
</dbReference>
<dbReference type="PROSITE" id="PS51384">
    <property type="entry name" value="FAD_FR"/>
    <property type="match status" value="1"/>
</dbReference>
<dbReference type="SUPFAM" id="SSF52343">
    <property type="entry name" value="Ferredoxin reductase-like, C-terminal NADP-linked domain"/>
    <property type="match status" value="1"/>
</dbReference>
<dbReference type="SUPFAM" id="SSF63380">
    <property type="entry name" value="Riboflavin synthase domain-like"/>
    <property type="match status" value="1"/>
</dbReference>
<dbReference type="InterPro" id="IPR001433">
    <property type="entry name" value="OxRdtase_FAD/NAD-bd"/>
</dbReference>
<proteinExistence type="predicted"/>
<dbReference type="Pfam" id="PF00970">
    <property type="entry name" value="FAD_binding_6"/>
    <property type="match status" value="1"/>
</dbReference>
<dbReference type="PROSITE" id="PS00197">
    <property type="entry name" value="2FE2S_FER_1"/>
    <property type="match status" value="1"/>
</dbReference>
<feature type="domain" description="2Fe-2S ferredoxin-type" evidence="3">
    <location>
        <begin position="1"/>
        <end position="92"/>
    </location>
</feature>
<dbReference type="InterPro" id="IPR017927">
    <property type="entry name" value="FAD-bd_FR_type"/>
</dbReference>
<dbReference type="PROSITE" id="PS51085">
    <property type="entry name" value="2FE2S_FER_2"/>
    <property type="match status" value="1"/>
</dbReference>
<dbReference type="InterPro" id="IPR008333">
    <property type="entry name" value="Cbr1-like_FAD-bd_dom"/>
</dbReference>